<proteinExistence type="predicted"/>
<organism evidence="2 3">
    <name type="scientific">Caloramator australicus RC3</name>
    <dbReference type="NCBI Taxonomy" id="857293"/>
    <lineage>
        <taxon>Bacteria</taxon>
        <taxon>Bacillati</taxon>
        <taxon>Bacillota</taxon>
        <taxon>Clostridia</taxon>
        <taxon>Eubacteriales</taxon>
        <taxon>Clostridiaceae</taxon>
        <taxon>Caloramator</taxon>
    </lineage>
</organism>
<dbReference type="AlphaFoldDB" id="G0V3K5"/>
<dbReference type="EMBL" id="CAKP01000001">
    <property type="protein sequence ID" value="CCC57695.1"/>
    <property type="molecule type" value="Genomic_DNA"/>
</dbReference>
<keyword evidence="3" id="KW-1185">Reference proteome</keyword>
<dbReference type="InterPro" id="IPR036249">
    <property type="entry name" value="Thioredoxin-like_sf"/>
</dbReference>
<dbReference type="eggNOG" id="COG1331">
    <property type="taxonomic scope" value="Bacteria"/>
</dbReference>
<protein>
    <submittedName>
        <fullName evidence="2">Thymidylate kinase</fullName>
        <ecNumber evidence="2">2.7.4.9</ecNumber>
    </submittedName>
</protein>
<dbReference type="PANTHER" id="PTHR42899:SF1">
    <property type="entry name" value="SPERMATOGENESIS-ASSOCIATED PROTEIN 20"/>
    <property type="match status" value="1"/>
</dbReference>
<name>G0V3K5_9CLOT</name>
<dbReference type="Gene3D" id="3.40.30.10">
    <property type="entry name" value="Glutaredoxin"/>
    <property type="match status" value="1"/>
</dbReference>
<dbReference type="EC" id="2.7.4.9" evidence="2"/>
<keyword evidence="2" id="KW-0808">Transferase</keyword>
<evidence type="ECO:0000313" key="3">
    <source>
        <dbReference type="Proteomes" id="UP000007652"/>
    </source>
</evidence>
<dbReference type="STRING" id="857293.CAAU_0045"/>
<dbReference type="InterPro" id="IPR004879">
    <property type="entry name" value="Ssp411-like_TRX"/>
</dbReference>
<keyword evidence="2" id="KW-0418">Kinase</keyword>
<dbReference type="GO" id="GO:0004798">
    <property type="term" value="F:dTMP kinase activity"/>
    <property type="evidence" value="ECO:0007669"/>
    <property type="project" value="UniProtKB-EC"/>
</dbReference>
<comment type="caution">
    <text evidence="2">The sequence shown here is derived from an EMBL/GenBank/DDBJ whole genome shotgun (WGS) entry which is preliminary data.</text>
</comment>
<evidence type="ECO:0000313" key="2">
    <source>
        <dbReference type="EMBL" id="CCC57695.1"/>
    </source>
</evidence>
<dbReference type="CDD" id="cd02955">
    <property type="entry name" value="SSP411"/>
    <property type="match status" value="1"/>
</dbReference>
<dbReference type="InterPro" id="IPR024705">
    <property type="entry name" value="Ssp411"/>
</dbReference>
<dbReference type="Pfam" id="PF03190">
    <property type="entry name" value="Thioredox_DsbH"/>
    <property type="match status" value="1"/>
</dbReference>
<feature type="domain" description="Spermatogenesis-associated protein 20-like TRX" evidence="1">
    <location>
        <begin position="8"/>
        <end position="145"/>
    </location>
</feature>
<dbReference type="PANTHER" id="PTHR42899">
    <property type="entry name" value="SPERMATOGENESIS-ASSOCIATED PROTEIN 20"/>
    <property type="match status" value="1"/>
</dbReference>
<reference evidence="2 3" key="1">
    <citation type="journal article" date="2011" name="J. Bacteriol.">
        <title>Draft genome sequence of Caloramator australicus strain RC3T, a thermoanaerobe from the Great Artesian Basin of Australia.</title>
        <authorList>
            <person name="Ogg C.D."/>
            <person name="Patel B.K.C."/>
        </authorList>
    </citation>
    <scope>NUCLEOTIDE SEQUENCE [LARGE SCALE GENOMIC DNA]</scope>
    <source>
        <strain evidence="2 3">RC3</strain>
    </source>
</reference>
<evidence type="ECO:0000259" key="1">
    <source>
        <dbReference type="Pfam" id="PF03190"/>
    </source>
</evidence>
<dbReference type="Proteomes" id="UP000007652">
    <property type="component" value="Unassembled WGS sequence"/>
</dbReference>
<sequence length="146" mass="16837">MKGKIGVHNRLIKEKSPYLLQHAYNPVDWYPWGEEAFKKAKSEDKPIFLSIGYATCHWCHVMAHESFEDQEVAKLMNETFVSIKVDREERPDIDAIYMTVCQMMTGGGGWPLTIIMTPDKKPFYAATYIPKESKFGRIGMLDLTKE</sequence>
<accession>G0V3K5</accession>
<gene>
    <name evidence="2" type="ORF">CAAU_0045</name>
</gene>
<dbReference type="SUPFAM" id="SSF52833">
    <property type="entry name" value="Thioredoxin-like"/>
    <property type="match status" value="1"/>
</dbReference>